<proteinExistence type="predicted"/>
<dbReference type="PANTHER" id="PTHR35531">
    <property type="entry name" value="INNER MEMBRANE PROTEIN YBCI-RELATED"/>
    <property type="match status" value="1"/>
</dbReference>
<reference evidence="2 3" key="1">
    <citation type="submission" date="2018-10" db="EMBL/GenBank/DDBJ databases">
        <title>Cohnella sp. M2MS4P-1, whole genome shotgun sequence.</title>
        <authorList>
            <person name="Tuo L."/>
        </authorList>
    </citation>
    <scope>NUCLEOTIDE SEQUENCE [LARGE SCALE GENOMIC DNA]</scope>
    <source>
        <strain evidence="2 3">M2MS4P-1</strain>
    </source>
</reference>
<feature type="transmembrane region" description="Helical" evidence="1">
    <location>
        <begin position="90"/>
        <end position="106"/>
    </location>
</feature>
<evidence type="ECO:0000313" key="2">
    <source>
        <dbReference type="EMBL" id="RKP58043.1"/>
    </source>
</evidence>
<name>A0A494Y7I9_9BACL</name>
<accession>A0A494Y7I9</accession>
<dbReference type="EMBL" id="RBZM01000001">
    <property type="protein sequence ID" value="RKP58043.1"/>
    <property type="molecule type" value="Genomic_DNA"/>
</dbReference>
<feature type="transmembrane region" description="Helical" evidence="1">
    <location>
        <begin position="7"/>
        <end position="23"/>
    </location>
</feature>
<feature type="transmembrane region" description="Helical" evidence="1">
    <location>
        <begin position="67"/>
        <end position="84"/>
    </location>
</feature>
<dbReference type="Pfam" id="PF04307">
    <property type="entry name" value="YdjM"/>
    <property type="match status" value="1"/>
</dbReference>
<dbReference type="PANTHER" id="PTHR35531:SF1">
    <property type="entry name" value="INNER MEMBRANE PROTEIN YBCI-RELATED"/>
    <property type="match status" value="1"/>
</dbReference>
<sequence>MKGTTHLAIGVAIGAAACLYYPFSFDHAAAYVTVAGFSALSADLDGPSNLLSGKLRIGKLSKLLREFALWGGIIPMSVLCYLYVAQDRLYPVFSTCAVALFLLGLVAKEGVIRNTLVSLIGCSLIFSGWKSNQQWLMGLGAFVAIAPWLAHRGMTHTVWALPIWHLIGSGLESRLDVEGIALVATVGYASHLLADTLTPSGVKWLYPIYKRSIKLRV</sequence>
<organism evidence="2 3">
    <name type="scientific">Cohnella endophytica</name>
    <dbReference type="NCBI Taxonomy" id="2419778"/>
    <lineage>
        <taxon>Bacteria</taxon>
        <taxon>Bacillati</taxon>
        <taxon>Bacillota</taxon>
        <taxon>Bacilli</taxon>
        <taxon>Bacillales</taxon>
        <taxon>Paenibacillaceae</taxon>
        <taxon>Cohnella</taxon>
    </lineage>
</organism>
<keyword evidence="2" id="KW-0378">Hydrolase</keyword>
<feature type="transmembrane region" description="Helical" evidence="1">
    <location>
        <begin position="135"/>
        <end position="151"/>
    </location>
</feature>
<dbReference type="RefSeq" id="WP_120973772.1">
    <property type="nucleotide sequence ID" value="NZ_RBZM01000001.1"/>
</dbReference>
<protein>
    <submittedName>
        <fullName evidence="2">Metal-dependent hydrolase</fullName>
    </submittedName>
</protein>
<comment type="caution">
    <text evidence="2">The sequence shown here is derived from an EMBL/GenBank/DDBJ whole genome shotgun (WGS) entry which is preliminary data.</text>
</comment>
<evidence type="ECO:0000313" key="3">
    <source>
        <dbReference type="Proteomes" id="UP000282076"/>
    </source>
</evidence>
<dbReference type="AlphaFoldDB" id="A0A494Y7I9"/>
<keyword evidence="1" id="KW-1133">Transmembrane helix</keyword>
<dbReference type="Proteomes" id="UP000282076">
    <property type="component" value="Unassembled WGS sequence"/>
</dbReference>
<dbReference type="InterPro" id="IPR007404">
    <property type="entry name" value="YdjM-like"/>
</dbReference>
<keyword evidence="1" id="KW-0472">Membrane</keyword>
<evidence type="ECO:0000256" key="1">
    <source>
        <dbReference type="SAM" id="Phobius"/>
    </source>
</evidence>
<dbReference type="GO" id="GO:0016787">
    <property type="term" value="F:hydrolase activity"/>
    <property type="evidence" value="ECO:0007669"/>
    <property type="project" value="UniProtKB-KW"/>
</dbReference>
<keyword evidence="3" id="KW-1185">Reference proteome</keyword>
<dbReference type="OrthoDB" id="2706144at2"/>
<dbReference type="PROSITE" id="PS51257">
    <property type="entry name" value="PROKAR_LIPOPROTEIN"/>
    <property type="match status" value="1"/>
</dbReference>
<gene>
    <name evidence="2" type="ORF">D7Z26_00605</name>
</gene>
<keyword evidence="1" id="KW-0812">Transmembrane</keyword>